<dbReference type="KEGG" id="aaj:BOQ57_19445"/>
<evidence type="ECO:0000313" key="4">
    <source>
        <dbReference type="EMBL" id="WEE26714.1"/>
    </source>
</evidence>
<accession>A0A081UZ08</accession>
<dbReference type="KEGG" id="ahi:VU14_03090"/>
<reference evidence="3 5" key="2">
    <citation type="journal article" date="2018" name="PLoS ONE">
        <title>Phenotypic characterization and whole genome analysis of extended-spectrum beta-lactamase-producing bacteria isolated from dogs in Germany.</title>
        <authorList>
            <person name="Boehmer T."/>
            <person name="Vogler A.J."/>
            <person name="Thomas A."/>
            <person name="Sauer S."/>
            <person name="Hergenroether M."/>
            <person name="Straubinger R.K."/>
            <person name="Birdsell D."/>
            <person name="Keim P."/>
            <person name="Sahl J.W."/>
            <person name="Williamson C.H."/>
            <person name="Riehm J.M."/>
        </authorList>
    </citation>
    <scope>NUCLEOTIDE SEQUENCE [LARGE SCALE GENOMIC DNA]</scope>
    <source>
        <strain evidence="3 5">AFG_SD03_1510_Ahy_093</strain>
    </source>
</reference>
<proteinExistence type="predicted"/>
<dbReference type="Proteomes" id="UP000859505">
    <property type="component" value="Unassembled WGS sequence"/>
</dbReference>
<evidence type="ECO:0000259" key="1">
    <source>
        <dbReference type="PROSITE" id="PS50995"/>
    </source>
</evidence>
<dbReference type="PRINTS" id="PR00598">
    <property type="entry name" value="HTHMARR"/>
</dbReference>
<dbReference type="EMBL" id="DACTUL010000002">
    <property type="protein sequence ID" value="HAT6342712.1"/>
    <property type="molecule type" value="Genomic_DNA"/>
</dbReference>
<gene>
    <name evidence="3" type="ORF">C6C11_19560</name>
    <name evidence="2" type="ORF">JAJ28_000378</name>
    <name evidence="4" type="ORF">PY771_24575</name>
</gene>
<dbReference type="PANTHER" id="PTHR33164:SF89">
    <property type="entry name" value="MARR FAMILY REGULATORY PROTEIN"/>
    <property type="match status" value="1"/>
</dbReference>
<dbReference type="EMBL" id="CP118942">
    <property type="protein sequence ID" value="WEE26714.1"/>
    <property type="molecule type" value="Genomic_DNA"/>
</dbReference>
<dbReference type="OMA" id="QFVALQW"/>
<reference evidence="4" key="6">
    <citation type="submission" date="2023-02" db="EMBL/GenBank/DDBJ databases">
        <title>The sequence of Aeromonas hydrophila K533.</title>
        <authorList>
            <person name="Luo X."/>
        </authorList>
    </citation>
    <scope>NUCLEOTIDE SEQUENCE</scope>
    <source>
        <strain evidence="4">K533</strain>
    </source>
</reference>
<dbReference type="RefSeq" id="WP_011707436.1">
    <property type="nucleotide sequence ID" value="NZ_AP019193.1"/>
</dbReference>
<dbReference type="Proteomes" id="UP000253075">
    <property type="component" value="Unassembled WGS sequence"/>
</dbReference>
<dbReference type="GO" id="GO:0003700">
    <property type="term" value="F:DNA-binding transcription factor activity"/>
    <property type="evidence" value="ECO:0007669"/>
    <property type="project" value="InterPro"/>
</dbReference>
<dbReference type="EMBL" id="PUTQ01000034">
    <property type="protein sequence ID" value="RCF45201.1"/>
    <property type="molecule type" value="Genomic_DNA"/>
</dbReference>
<name>A0A081UZ08_AERHY</name>
<dbReference type="KEGG" id="ahh:RY45_19260"/>
<sequence length="159" mass="18003">MEKHDEVLVALRQIIRAIDMHSKRLIKEAGLTSPQLLLLKGIDELGQISMRQLADHTNMSQATATTIMDRLESRQLVQRIRSETDKRKVHATLTDAGRALLAQAPTPLQERFIQRFQALEVWEQTLLLSSLQRISAMMNADEIDAAPVLSVRPLTEERA</sequence>
<dbReference type="Proteomes" id="UP001214666">
    <property type="component" value="Chromosome"/>
</dbReference>
<reference evidence="5" key="3">
    <citation type="submission" date="2018-02" db="EMBL/GenBank/DDBJ databases">
        <title>Phenotypic characterization and whole genome analysis of multidrug-resistant, extended-spectrum beta-lactamase-producing bacteria isolated from dogs in Germany.</title>
        <authorList>
            <person name="Williamson C."/>
        </authorList>
    </citation>
    <scope>NUCLEOTIDE SEQUENCE [LARGE SCALE GENOMIC DNA]</scope>
    <source>
        <strain evidence="5">AFG_SD03_1510_Ahy_093</strain>
    </source>
</reference>
<dbReference type="PROSITE" id="PS50995">
    <property type="entry name" value="HTH_MARR_2"/>
    <property type="match status" value="1"/>
</dbReference>
<dbReference type="SMART" id="SM00347">
    <property type="entry name" value="HTH_MARR"/>
    <property type="match status" value="1"/>
</dbReference>
<dbReference type="SUPFAM" id="SSF46785">
    <property type="entry name" value="Winged helix' DNA-binding domain"/>
    <property type="match status" value="1"/>
</dbReference>
<dbReference type="Gene3D" id="1.10.10.10">
    <property type="entry name" value="Winged helix-like DNA-binding domain superfamily/Winged helix DNA-binding domain"/>
    <property type="match status" value="1"/>
</dbReference>
<dbReference type="AlphaFoldDB" id="A0A081UZ08"/>
<evidence type="ECO:0000313" key="2">
    <source>
        <dbReference type="EMBL" id="HAT6342712.1"/>
    </source>
</evidence>
<protein>
    <submittedName>
        <fullName evidence="2">MarR family transcriptional regulator</fullName>
    </submittedName>
</protein>
<dbReference type="PANTHER" id="PTHR33164">
    <property type="entry name" value="TRANSCRIPTIONAL REGULATOR, MARR FAMILY"/>
    <property type="match status" value="1"/>
</dbReference>
<dbReference type="GeneID" id="4488547"/>
<dbReference type="InterPro" id="IPR036388">
    <property type="entry name" value="WH-like_DNA-bd_sf"/>
</dbReference>
<evidence type="ECO:0000313" key="3">
    <source>
        <dbReference type="EMBL" id="RCF45201.1"/>
    </source>
</evidence>
<evidence type="ECO:0000313" key="5">
    <source>
        <dbReference type="Proteomes" id="UP000253075"/>
    </source>
</evidence>
<reference evidence="3" key="4">
    <citation type="submission" date="2018-02" db="EMBL/GenBank/DDBJ databases">
        <authorList>
            <person name="Williamson C."/>
        </authorList>
    </citation>
    <scope>NUCLEOTIDE SEQUENCE</scope>
    <source>
        <strain evidence="3">AFG_SD03_1510_Ahy_093</strain>
    </source>
</reference>
<feature type="domain" description="HTH marR-type" evidence="1">
    <location>
        <begin position="4"/>
        <end position="136"/>
    </location>
</feature>
<dbReference type="InterPro" id="IPR039422">
    <property type="entry name" value="MarR/SlyA-like"/>
</dbReference>
<dbReference type="GO" id="GO:0006950">
    <property type="term" value="P:response to stress"/>
    <property type="evidence" value="ECO:0007669"/>
    <property type="project" value="TreeGrafter"/>
</dbReference>
<dbReference type="InterPro" id="IPR000835">
    <property type="entry name" value="HTH_MarR-typ"/>
</dbReference>
<evidence type="ECO:0000313" key="6">
    <source>
        <dbReference type="Proteomes" id="UP000859505"/>
    </source>
</evidence>
<dbReference type="InterPro" id="IPR036390">
    <property type="entry name" value="WH_DNA-bd_sf"/>
</dbReference>
<reference evidence="2" key="5">
    <citation type="submission" date="2020-01" db="EMBL/GenBank/DDBJ databases">
        <authorList>
            <consortium name="NCBI Pathogen Detection Project"/>
        </authorList>
    </citation>
    <scope>NUCLEOTIDE SEQUENCE</scope>
    <source>
        <strain evidence="2">OLC2673_Aeromonas</strain>
    </source>
</reference>
<dbReference type="Pfam" id="PF01047">
    <property type="entry name" value="MarR"/>
    <property type="match status" value="1"/>
</dbReference>
<organism evidence="2 6">
    <name type="scientific">Aeromonas hydrophila</name>
    <dbReference type="NCBI Taxonomy" id="644"/>
    <lineage>
        <taxon>Bacteria</taxon>
        <taxon>Pseudomonadati</taxon>
        <taxon>Pseudomonadota</taxon>
        <taxon>Gammaproteobacteria</taxon>
        <taxon>Aeromonadales</taxon>
        <taxon>Aeromonadaceae</taxon>
        <taxon>Aeromonas</taxon>
    </lineage>
</organism>
<reference evidence="2" key="1">
    <citation type="journal article" date="2018" name="Genome Biol.">
        <title>SKESA: strategic k-mer extension for scrupulous assemblies.</title>
        <authorList>
            <person name="Souvorov A."/>
            <person name="Agarwala R."/>
            <person name="Lipman D.J."/>
        </authorList>
    </citation>
    <scope>NUCLEOTIDE SEQUENCE</scope>
    <source>
        <strain evidence="2">OLC2673_Aeromonas</strain>
    </source>
</reference>
<dbReference type="eggNOG" id="COG1846">
    <property type="taxonomic scope" value="Bacteria"/>
</dbReference>